<feature type="compositionally biased region" description="Low complexity" evidence="1">
    <location>
        <begin position="172"/>
        <end position="201"/>
    </location>
</feature>
<organism evidence="3 4">
    <name type="scientific">Channa argus</name>
    <name type="common">Northern snakehead</name>
    <name type="synonym">Ophicephalus argus</name>
    <dbReference type="NCBI Taxonomy" id="215402"/>
    <lineage>
        <taxon>Eukaryota</taxon>
        <taxon>Metazoa</taxon>
        <taxon>Chordata</taxon>
        <taxon>Craniata</taxon>
        <taxon>Vertebrata</taxon>
        <taxon>Euteleostomi</taxon>
        <taxon>Actinopterygii</taxon>
        <taxon>Neopterygii</taxon>
        <taxon>Teleostei</taxon>
        <taxon>Neoteleostei</taxon>
        <taxon>Acanthomorphata</taxon>
        <taxon>Anabantaria</taxon>
        <taxon>Anabantiformes</taxon>
        <taxon>Channoidei</taxon>
        <taxon>Channidae</taxon>
        <taxon>Channa</taxon>
    </lineage>
</organism>
<feature type="region of interest" description="Disordered" evidence="1">
    <location>
        <begin position="1"/>
        <end position="522"/>
    </location>
</feature>
<dbReference type="InterPro" id="IPR049109">
    <property type="entry name" value="TARSH/FNDC1_C"/>
</dbReference>
<feature type="compositionally biased region" description="Polar residues" evidence="1">
    <location>
        <begin position="231"/>
        <end position="244"/>
    </location>
</feature>
<feature type="compositionally biased region" description="Polar residues" evidence="1">
    <location>
        <begin position="511"/>
        <end position="521"/>
    </location>
</feature>
<dbReference type="GO" id="GO:0030198">
    <property type="term" value="P:extracellular matrix organization"/>
    <property type="evidence" value="ECO:0007669"/>
    <property type="project" value="TreeGrafter"/>
</dbReference>
<reference evidence="4" key="2">
    <citation type="submission" date="2019-02" db="EMBL/GenBank/DDBJ databases">
        <title>Opniocepnalus argus Var Kimnra genome.</title>
        <authorList>
            <person name="Zhou C."/>
            <person name="Xiao S."/>
        </authorList>
    </citation>
    <scope>NUCLEOTIDE SEQUENCE [LARGE SCALE GENOMIC DNA]</scope>
</reference>
<evidence type="ECO:0000259" key="2">
    <source>
        <dbReference type="Pfam" id="PF21731"/>
    </source>
</evidence>
<sequence length="773" mass="86083">MAYLPVPQTIVEKHEEHPLSEPQQKPILETLPKPQLQSNYQPPQESKPKPQQPQKNPQPQPQASSQTQPQPVTLSVPQTQPQPQPTFQSTPQVQAQPISHSTLQAQTQPSSQSTHQAQTQPLYQSTLQTQPQSISPSTPQTQPQSISPSKPQTQQQPKIQTQLQAQPTSKITTPQAQPQPISQSTTPLPSQSTPQTPGQRTYQLHSETKPQPTPQPKHQVQHLTQPHIKIQTMSQLQVQPTPQVTRLKHPHTPQPPKNIHHIKEALPKIYIQSPQPQFSSTTPPQKQPQAKITSDLQITTKSQLMPKSNTFFSQPETEPLPKSNFKHQAPAQSNTETKLQPKSQTRDQPQLQPLPKNQTTPVPHSQPVSQPNPPTKTKIHYQPEHLPKQHLASRPSPQPHPRLQFQPQTTTYSGTTKVTPRQAVSAGSGVLRPSVTEVPHSHISSSVRSAGRSTTIPRIRMMGPIPPSKPGPSKNSSTSGDKPFKQGEKESILKPFPRVTAKPKPDHRRQTATSAPTVNSSRFDRNENPLVFSSLPASEVDIMGKKRFVAPHVVYKTGKGLNEPCSITSSLTHFPDEEGSDQNVTAPPRVPPSNVTVVTVEGCSSFIILDWQKSDNETRGKDAIWTQFPFKADAYSECSGKQFVKRTWYRKFVGIQLCNSLRYKIYLSDSLNGKFYNIGDQTGYGEDHCQFVDSFLDGRTGSRMLADQLPSRPGFFRALRQEPVHFGEIGGKSHVTYVGWYECGTPIPGKCGELTELVYTKRQSESIHVVYRG</sequence>
<evidence type="ECO:0000256" key="1">
    <source>
        <dbReference type="SAM" id="MobiDB-lite"/>
    </source>
</evidence>
<feature type="compositionally biased region" description="Polar residues" evidence="1">
    <location>
        <begin position="330"/>
        <end position="369"/>
    </location>
</feature>
<dbReference type="PANTHER" id="PTHR23197">
    <property type="entry name" value="TARSH-RELATED FIBRONECTIN DOMAIN-CONTAINING"/>
    <property type="match status" value="1"/>
</dbReference>
<dbReference type="Proteomes" id="UP000503349">
    <property type="component" value="Chromosome 10"/>
</dbReference>
<proteinExistence type="predicted"/>
<evidence type="ECO:0000313" key="3">
    <source>
        <dbReference type="EMBL" id="KAF3694670.1"/>
    </source>
</evidence>
<dbReference type="PANTHER" id="PTHR23197:SF10">
    <property type="entry name" value="TARGET OF NESH-SH3"/>
    <property type="match status" value="1"/>
</dbReference>
<feature type="compositionally biased region" description="Low complexity" evidence="1">
    <location>
        <begin position="124"/>
        <end position="164"/>
    </location>
</feature>
<feature type="compositionally biased region" description="Polar residues" evidence="1">
    <location>
        <begin position="290"/>
        <end position="316"/>
    </location>
</feature>
<feature type="compositionally biased region" description="Basic and acidic residues" evidence="1">
    <location>
        <begin position="482"/>
        <end position="492"/>
    </location>
</feature>
<evidence type="ECO:0000313" key="4">
    <source>
        <dbReference type="Proteomes" id="UP000503349"/>
    </source>
</evidence>
<dbReference type="AlphaFoldDB" id="A0A6G1PWH2"/>
<feature type="compositionally biased region" description="Polar residues" evidence="1">
    <location>
        <begin position="405"/>
        <end position="419"/>
    </location>
</feature>
<feature type="compositionally biased region" description="Polar residues" evidence="1">
    <location>
        <begin position="442"/>
        <end position="455"/>
    </location>
</feature>
<dbReference type="EMBL" id="CM015721">
    <property type="protein sequence ID" value="KAF3694670.1"/>
    <property type="molecule type" value="Genomic_DNA"/>
</dbReference>
<accession>A0A6G1PWH2</accession>
<feature type="compositionally biased region" description="Polar residues" evidence="1">
    <location>
        <begin position="95"/>
        <end position="123"/>
    </location>
</feature>
<feature type="domain" description="Target of Nesh-SH3/FNDC1 C-terminal" evidence="2">
    <location>
        <begin position="625"/>
        <end position="748"/>
    </location>
</feature>
<dbReference type="GO" id="GO:0010811">
    <property type="term" value="P:positive regulation of cell-substrate adhesion"/>
    <property type="evidence" value="ECO:0007669"/>
    <property type="project" value="TreeGrafter"/>
</dbReference>
<gene>
    <name evidence="3" type="ORF">EXN66_Car010346</name>
</gene>
<feature type="region of interest" description="Disordered" evidence="1">
    <location>
        <begin position="570"/>
        <end position="590"/>
    </location>
</feature>
<keyword evidence="4" id="KW-1185">Reference proteome</keyword>
<feature type="compositionally biased region" description="Low complexity" evidence="1">
    <location>
        <begin position="471"/>
        <end position="480"/>
    </location>
</feature>
<protein>
    <submittedName>
        <fullName evidence="3">Target of Nesh-SH3</fullName>
    </submittedName>
</protein>
<feature type="compositionally biased region" description="Low complexity" evidence="1">
    <location>
        <begin position="272"/>
        <end position="289"/>
    </location>
</feature>
<name>A0A6G1PWH2_CHAAH</name>
<feature type="compositionally biased region" description="Low complexity" evidence="1">
    <location>
        <begin position="52"/>
        <end position="94"/>
    </location>
</feature>
<reference evidence="3 4" key="1">
    <citation type="submission" date="2019-02" db="EMBL/GenBank/DDBJ databases">
        <title>Opniocepnalus argus genome.</title>
        <authorList>
            <person name="Zhou C."/>
            <person name="Xiao S."/>
        </authorList>
    </citation>
    <scope>NUCLEOTIDE SEQUENCE [LARGE SCALE GENOMIC DNA]</scope>
    <source>
        <strain evidence="3">OARG1902GOOAL</strain>
        <tissue evidence="3">Muscle</tissue>
    </source>
</reference>
<dbReference type="Pfam" id="PF21731">
    <property type="entry name" value="TARSH_C"/>
    <property type="match status" value="1"/>
</dbReference>